<sequence length="80" mass="9562">MLKQDKRNPLDFRLMRLWWKKTSIEAQFRISNKRNNYVSMSGTYKRDEGRNPLMKTEWTKIVENLLPGTRQSPYTGIGKL</sequence>
<proteinExistence type="predicted"/>
<keyword evidence="2" id="KW-1185">Reference proteome</keyword>
<evidence type="ECO:0000313" key="2">
    <source>
        <dbReference type="Proteomes" id="UP001160148"/>
    </source>
</evidence>
<evidence type="ECO:0000313" key="1">
    <source>
        <dbReference type="EMBL" id="CAI6348471.1"/>
    </source>
</evidence>
<comment type="caution">
    <text evidence="1">The sequence shown here is derived from an EMBL/GenBank/DDBJ whole genome shotgun (WGS) entry which is preliminary data.</text>
</comment>
<protein>
    <submittedName>
        <fullName evidence="1">Uncharacterized protein</fullName>
    </submittedName>
</protein>
<accession>A0AAV0VW19</accession>
<reference evidence="1 2" key="1">
    <citation type="submission" date="2023-01" db="EMBL/GenBank/DDBJ databases">
        <authorList>
            <person name="Whitehead M."/>
        </authorList>
    </citation>
    <scope>NUCLEOTIDE SEQUENCE [LARGE SCALE GENOMIC DNA]</scope>
</reference>
<dbReference type="Proteomes" id="UP001160148">
    <property type="component" value="Unassembled WGS sequence"/>
</dbReference>
<name>A0AAV0VW19_9HEMI</name>
<dbReference type="EMBL" id="CARXXK010000001">
    <property type="protein sequence ID" value="CAI6348471.1"/>
    <property type="molecule type" value="Genomic_DNA"/>
</dbReference>
<dbReference type="AlphaFoldDB" id="A0AAV0VW19"/>
<gene>
    <name evidence="1" type="ORF">MEUPH1_LOCUS5142</name>
</gene>
<organism evidence="1 2">
    <name type="scientific">Macrosiphum euphorbiae</name>
    <name type="common">potato aphid</name>
    <dbReference type="NCBI Taxonomy" id="13131"/>
    <lineage>
        <taxon>Eukaryota</taxon>
        <taxon>Metazoa</taxon>
        <taxon>Ecdysozoa</taxon>
        <taxon>Arthropoda</taxon>
        <taxon>Hexapoda</taxon>
        <taxon>Insecta</taxon>
        <taxon>Pterygota</taxon>
        <taxon>Neoptera</taxon>
        <taxon>Paraneoptera</taxon>
        <taxon>Hemiptera</taxon>
        <taxon>Sternorrhyncha</taxon>
        <taxon>Aphidomorpha</taxon>
        <taxon>Aphidoidea</taxon>
        <taxon>Aphididae</taxon>
        <taxon>Macrosiphini</taxon>
        <taxon>Macrosiphum</taxon>
    </lineage>
</organism>